<reference evidence="2 3" key="1">
    <citation type="journal article" date="2024" name="G3 (Bethesda)">
        <title>Genome assembly of Hibiscus sabdariffa L. provides insights into metabolisms of medicinal natural products.</title>
        <authorList>
            <person name="Kim T."/>
        </authorList>
    </citation>
    <scope>NUCLEOTIDE SEQUENCE [LARGE SCALE GENOMIC DNA]</scope>
    <source>
        <strain evidence="2">TK-2024</strain>
        <tissue evidence="2">Old leaves</tissue>
    </source>
</reference>
<organism evidence="2 3">
    <name type="scientific">Hibiscus sabdariffa</name>
    <name type="common">roselle</name>
    <dbReference type="NCBI Taxonomy" id="183260"/>
    <lineage>
        <taxon>Eukaryota</taxon>
        <taxon>Viridiplantae</taxon>
        <taxon>Streptophyta</taxon>
        <taxon>Embryophyta</taxon>
        <taxon>Tracheophyta</taxon>
        <taxon>Spermatophyta</taxon>
        <taxon>Magnoliopsida</taxon>
        <taxon>eudicotyledons</taxon>
        <taxon>Gunneridae</taxon>
        <taxon>Pentapetalae</taxon>
        <taxon>rosids</taxon>
        <taxon>malvids</taxon>
        <taxon>Malvales</taxon>
        <taxon>Malvaceae</taxon>
        <taxon>Malvoideae</taxon>
        <taxon>Hibiscus</taxon>
    </lineage>
</organism>
<protein>
    <submittedName>
        <fullName evidence="2">Uncharacterized protein</fullName>
    </submittedName>
</protein>
<dbReference type="EMBL" id="JBBPBM010000898">
    <property type="protein sequence ID" value="KAK8489731.1"/>
    <property type="molecule type" value="Genomic_DNA"/>
</dbReference>
<dbReference type="Proteomes" id="UP001472677">
    <property type="component" value="Unassembled WGS sequence"/>
</dbReference>
<evidence type="ECO:0000313" key="3">
    <source>
        <dbReference type="Proteomes" id="UP001472677"/>
    </source>
</evidence>
<accession>A0ABR2AA96</accession>
<evidence type="ECO:0000256" key="1">
    <source>
        <dbReference type="SAM" id="MobiDB-lite"/>
    </source>
</evidence>
<proteinExistence type="predicted"/>
<name>A0ABR2AA96_9ROSI</name>
<comment type="caution">
    <text evidence="2">The sequence shown here is derived from an EMBL/GenBank/DDBJ whole genome shotgun (WGS) entry which is preliminary data.</text>
</comment>
<feature type="region of interest" description="Disordered" evidence="1">
    <location>
        <begin position="1"/>
        <end position="46"/>
    </location>
</feature>
<evidence type="ECO:0000313" key="2">
    <source>
        <dbReference type="EMBL" id="KAK8489731.1"/>
    </source>
</evidence>
<sequence>MRKGNHLKMNGGDEGKKLLIAGTRGRKEGRNGGFKRRGRSGNSGGGGCRFKVWGMSVVLSRRRRLSSLSQLGKRKAFGFFDGSYGEDEANPSAARFLSTGL</sequence>
<gene>
    <name evidence="2" type="ORF">V6N12_046755</name>
</gene>
<keyword evidence="3" id="KW-1185">Reference proteome</keyword>